<keyword evidence="2" id="KW-1133">Transmembrane helix</keyword>
<protein>
    <submittedName>
        <fullName evidence="3">Uncharacterized protein</fullName>
    </submittedName>
</protein>
<feature type="region of interest" description="Disordered" evidence="1">
    <location>
        <begin position="1"/>
        <end position="23"/>
    </location>
</feature>
<comment type="caution">
    <text evidence="3">The sequence shown here is derived from an EMBL/GenBank/DDBJ whole genome shotgun (WGS) entry which is preliminary data.</text>
</comment>
<dbReference type="AlphaFoldDB" id="A0A511DJC1"/>
<keyword evidence="2" id="KW-0472">Membrane</keyword>
<evidence type="ECO:0000256" key="1">
    <source>
        <dbReference type="SAM" id="MobiDB-lite"/>
    </source>
</evidence>
<feature type="region of interest" description="Disordered" evidence="1">
    <location>
        <begin position="74"/>
        <end position="97"/>
    </location>
</feature>
<sequence>MNATVTPPVTTGTQGEPPEPARRHPGVRLAAVLIGAGIAIVCAATVHMAVVVGLLMLAAVLFLLDSRMHDHRTGRRPLDDAGFAPAPSFTGTFPADR</sequence>
<keyword evidence="4" id="KW-1185">Reference proteome</keyword>
<dbReference type="EMBL" id="BJVJ01000042">
    <property type="protein sequence ID" value="GEL24906.1"/>
    <property type="molecule type" value="Genomic_DNA"/>
</dbReference>
<feature type="compositionally biased region" description="Low complexity" evidence="1">
    <location>
        <begin position="1"/>
        <end position="16"/>
    </location>
</feature>
<evidence type="ECO:0000256" key="2">
    <source>
        <dbReference type="SAM" id="Phobius"/>
    </source>
</evidence>
<evidence type="ECO:0000313" key="4">
    <source>
        <dbReference type="Proteomes" id="UP000321685"/>
    </source>
</evidence>
<organism evidence="3 4">
    <name type="scientific">Pseudonocardia sulfidoxydans NBRC 16205</name>
    <dbReference type="NCBI Taxonomy" id="1223511"/>
    <lineage>
        <taxon>Bacteria</taxon>
        <taxon>Bacillati</taxon>
        <taxon>Actinomycetota</taxon>
        <taxon>Actinomycetes</taxon>
        <taxon>Pseudonocardiales</taxon>
        <taxon>Pseudonocardiaceae</taxon>
        <taxon>Pseudonocardia</taxon>
    </lineage>
</organism>
<proteinExistence type="predicted"/>
<name>A0A511DJC1_9PSEU</name>
<dbReference type="RefSeq" id="WP_147110239.1">
    <property type="nucleotide sequence ID" value="NZ_BJVJ01000042.1"/>
</dbReference>
<keyword evidence="2" id="KW-0812">Transmembrane</keyword>
<reference evidence="3 4" key="1">
    <citation type="submission" date="2019-07" db="EMBL/GenBank/DDBJ databases">
        <title>Whole genome shotgun sequence of Pseudonocardia sulfidoxydans NBRC 16205.</title>
        <authorList>
            <person name="Hosoyama A."/>
            <person name="Uohara A."/>
            <person name="Ohji S."/>
            <person name="Ichikawa N."/>
        </authorList>
    </citation>
    <scope>NUCLEOTIDE SEQUENCE [LARGE SCALE GENOMIC DNA]</scope>
    <source>
        <strain evidence="3 4">NBRC 16205</strain>
    </source>
</reference>
<accession>A0A511DJC1</accession>
<dbReference type="Proteomes" id="UP000321685">
    <property type="component" value="Unassembled WGS sequence"/>
</dbReference>
<gene>
    <name evidence="3" type="ORF">PSU4_38600</name>
</gene>
<feature type="transmembrane region" description="Helical" evidence="2">
    <location>
        <begin position="31"/>
        <end position="64"/>
    </location>
</feature>
<dbReference type="OrthoDB" id="10009907at2"/>
<evidence type="ECO:0000313" key="3">
    <source>
        <dbReference type="EMBL" id="GEL24906.1"/>
    </source>
</evidence>